<dbReference type="Pfam" id="PF00941">
    <property type="entry name" value="FAD_binding_5"/>
    <property type="match status" value="1"/>
</dbReference>
<reference evidence="24 25" key="1">
    <citation type="journal article" date="2024" name="BMC Genomics">
        <title>De novo assembly and annotation of Popillia japonica's genome with initial clues to its potential as an invasive pest.</title>
        <authorList>
            <person name="Cucini C."/>
            <person name="Boschi S."/>
            <person name="Funari R."/>
            <person name="Cardaioli E."/>
            <person name="Iannotti N."/>
            <person name="Marturano G."/>
            <person name="Paoli F."/>
            <person name="Bruttini M."/>
            <person name="Carapelli A."/>
            <person name="Frati F."/>
            <person name="Nardi F."/>
        </authorList>
    </citation>
    <scope>NUCLEOTIDE SEQUENCE [LARGE SCALE GENOMIC DNA]</scope>
    <source>
        <strain evidence="24">DMR45628</strain>
    </source>
</reference>
<dbReference type="InterPro" id="IPR002888">
    <property type="entry name" value="2Fe-2S-bd"/>
</dbReference>
<dbReference type="InterPro" id="IPR014307">
    <property type="entry name" value="Xanthine_DH_ssu"/>
</dbReference>
<evidence type="ECO:0000256" key="2">
    <source>
        <dbReference type="ARBA" id="ARBA00004275"/>
    </source>
</evidence>
<dbReference type="InterPro" id="IPR046867">
    <property type="entry name" value="AldOxase/xan_DH_MoCoBD2"/>
</dbReference>
<feature type="binding site" evidence="21">
    <location>
        <position position="116"/>
    </location>
    <ligand>
        <name>[2Fe-2S] cluster</name>
        <dbReference type="ChEBI" id="CHEBI:190135"/>
        <label>2</label>
    </ligand>
</feature>
<keyword evidence="14" id="KW-0520">NAD</keyword>
<gene>
    <name evidence="24" type="ORF">QE152_g3488</name>
</gene>
<dbReference type="PROSITE" id="PS51085">
    <property type="entry name" value="2FE2S_FER_2"/>
    <property type="match status" value="1"/>
</dbReference>
<dbReference type="SUPFAM" id="SSF54292">
    <property type="entry name" value="2Fe-2S ferredoxin-like"/>
    <property type="match status" value="1"/>
</dbReference>
<feature type="binding site" evidence="21">
    <location>
        <position position="1089"/>
    </location>
    <ligand>
        <name>Mo-molybdopterin</name>
        <dbReference type="ChEBI" id="CHEBI:71302"/>
    </ligand>
    <ligandPart>
        <name>Mo</name>
        <dbReference type="ChEBI" id="CHEBI:28685"/>
    </ligandPart>
</feature>
<dbReference type="PROSITE" id="PS00197">
    <property type="entry name" value="2FE2S_FER_1"/>
    <property type="match status" value="1"/>
</dbReference>
<dbReference type="InterPro" id="IPR002346">
    <property type="entry name" value="Mopterin_DH_FAD-bd"/>
</dbReference>
<feature type="binding site" evidence="21">
    <location>
        <position position="73"/>
    </location>
    <ligand>
        <name>[2Fe-2S] cluster</name>
        <dbReference type="ChEBI" id="CHEBI:190135"/>
        <label>1</label>
    </ligand>
</feature>
<dbReference type="InterPro" id="IPR036318">
    <property type="entry name" value="FAD-bd_PCMH-like_sf"/>
</dbReference>
<dbReference type="Pfam" id="PF00111">
    <property type="entry name" value="Fer2"/>
    <property type="match status" value="1"/>
</dbReference>
<feature type="binding site" evidence="20">
    <location>
        <position position="371"/>
    </location>
    <ligand>
        <name>FAD</name>
        <dbReference type="ChEBI" id="CHEBI:57692"/>
    </ligand>
</feature>
<dbReference type="Gene3D" id="3.90.1170.50">
    <property type="entry name" value="Aldehyde oxidase/xanthine dehydrogenase, a/b hammerhead"/>
    <property type="match status" value="1"/>
</dbReference>
<dbReference type="SUPFAM" id="SSF54665">
    <property type="entry name" value="CO dehydrogenase molybdoprotein N-domain-like"/>
    <property type="match status" value="1"/>
</dbReference>
<dbReference type="InterPro" id="IPR012675">
    <property type="entry name" value="Beta-grasp_dom_sf"/>
</dbReference>
<dbReference type="SMART" id="SM01008">
    <property type="entry name" value="Ald_Xan_dh_C"/>
    <property type="match status" value="1"/>
</dbReference>
<feature type="binding site" evidence="21">
    <location>
        <position position="808"/>
    </location>
    <ligand>
        <name>Mo-molybdopterin</name>
        <dbReference type="ChEBI" id="CHEBI:71302"/>
    </ligand>
    <ligandPart>
        <name>Mo</name>
        <dbReference type="ChEBI" id="CHEBI:28685"/>
    </ligandPart>
</feature>
<feature type="binding site" evidence="20">
    <location>
        <position position="812"/>
    </location>
    <ligand>
        <name>substrate</name>
    </ligand>
</feature>
<dbReference type="PANTHER" id="PTHR45444">
    <property type="entry name" value="XANTHINE DEHYDROGENASE"/>
    <property type="match status" value="1"/>
</dbReference>
<feature type="domain" description="FAD-binding PCMH-type" evidence="23">
    <location>
        <begin position="240"/>
        <end position="426"/>
    </location>
</feature>
<keyword evidence="9 21" id="KW-0479">Metal-binding</keyword>
<dbReference type="InterPro" id="IPR016208">
    <property type="entry name" value="Ald_Oxase/xanthine_DH-like"/>
</dbReference>
<feature type="binding site" evidence="20">
    <location>
        <position position="924"/>
    </location>
    <ligand>
        <name>substrate</name>
    </ligand>
</feature>
<keyword evidence="7" id="KW-0285">Flavoprotein</keyword>
<dbReference type="SUPFAM" id="SSF47741">
    <property type="entry name" value="CO dehydrogenase ISP C-domain like"/>
    <property type="match status" value="1"/>
</dbReference>
<evidence type="ECO:0000256" key="16">
    <source>
        <dbReference type="ARBA" id="ARBA00034078"/>
    </source>
</evidence>
<evidence type="ECO:0000256" key="19">
    <source>
        <dbReference type="PIRSR" id="PIRSR000127-1"/>
    </source>
</evidence>
<evidence type="ECO:0000256" key="18">
    <source>
        <dbReference type="ARBA" id="ARBA00049517"/>
    </source>
</evidence>
<keyword evidence="12 21" id="KW-0408">Iron</keyword>
<evidence type="ECO:0000256" key="21">
    <source>
        <dbReference type="PIRSR" id="PIRSR000127-3"/>
    </source>
</evidence>
<feature type="binding site" evidence="21">
    <location>
        <position position="43"/>
    </location>
    <ligand>
        <name>[2Fe-2S] cluster</name>
        <dbReference type="ChEBI" id="CHEBI:190135"/>
        <label>1</label>
    </ligand>
</feature>
<dbReference type="InterPro" id="IPR036010">
    <property type="entry name" value="2Fe-2S_ferredoxin-like_sf"/>
</dbReference>
<dbReference type="Proteomes" id="UP001458880">
    <property type="component" value="Unassembled WGS sequence"/>
</dbReference>
<comment type="similarity">
    <text evidence="3">Belongs to the xanthine dehydrogenase family.</text>
</comment>
<feature type="binding site" evidence="20">
    <location>
        <position position="890"/>
    </location>
    <ligand>
        <name>substrate</name>
    </ligand>
</feature>
<dbReference type="Pfam" id="PF03450">
    <property type="entry name" value="CO_deh_flav_C"/>
    <property type="match status" value="1"/>
</dbReference>
<dbReference type="GO" id="GO:0005777">
    <property type="term" value="C:peroxisome"/>
    <property type="evidence" value="ECO:0007669"/>
    <property type="project" value="UniProtKB-SubCell"/>
</dbReference>
<evidence type="ECO:0000256" key="3">
    <source>
        <dbReference type="ARBA" id="ARBA00006849"/>
    </source>
</evidence>
<comment type="cofactor">
    <cofactor evidence="16">
        <name>[2Fe-2S] cluster</name>
        <dbReference type="ChEBI" id="CHEBI:190135"/>
    </cofactor>
</comment>
<dbReference type="InterPro" id="IPR037165">
    <property type="entry name" value="AldOxase/xan_DH_Mopterin-bd_sf"/>
</dbReference>
<evidence type="ECO:0000313" key="25">
    <source>
        <dbReference type="Proteomes" id="UP001458880"/>
    </source>
</evidence>
<feature type="binding site" evidence="21">
    <location>
        <position position="51"/>
    </location>
    <ligand>
        <name>[2Fe-2S] cluster</name>
        <dbReference type="ChEBI" id="CHEBI:190135"/>
        <label>1</label>
    </ligand>
</feature>
<evidence type="ECO:0000256" key="10">
    <source>
        <dbReference type="ARBA" id="ARBA00022827"/>
    </source>
</evidence>
<dbReference type="FunFam" id="3.30.365.10:FF:000003">
    <property type="entry name" value="Aldehyde oxidase 1"/>
    <property type="match status" value="1"/>
</dbReference>
<evidence type="ECO:0000256" key="6">
    <source>
        <dbReference type="ARBA" id="ARBA00022505"/>
    </source>
</evidence>
<dbReference type="PIRSF" id="PIRSF000127">
    <property type="entry name" value="Xanthine_DH"/>
    <property type="match status" value="1"/>
</dbReference>
<dbReference type="GO" id="GO:0005506">
    <property type="term" value="F:iron ion binding"/>
    <property type="evidence" value="ECO:0007669"/>
    <property type="project" value="InterPro"/>
</dbReference>
<feature type="binding site" evidence="20">
    <location>
        <position position="348"/>
    </location>
    <ligand>
        <name>FAD</name>
        <dbReference type="ChEBI" id="CHEBI:57692"/>
    </ligand>
</feature>
<dbReference type="InterPro" id="IPR000674">
    <property type="entry name" value="Ald_Oxase/Xan_DH_a/b"/>
</dbReference>
<dbReference type="Pfam" id="PF20256">
    <property type="entry name" value="MoCoBD_2"/>
    <property type="match status" value="1"/>
</dbReference>
<evidence type="ECO:0000256" key="15">
    <source>
        <dbReference type="ARBA" id="ARBA00023140"/>
    </source>
</evidence>
<dbReference type="SUPFAM" id="SSF55447">
    <property type="entry name" value="CO dehydrogenase flavoprotein C-terminal domain-like"/>
    <property type="match status" value="1"/>
</dbReference>
<dbReference type="InterPro" id="IPR016169">
    <property type="entry name" value="FAD-bd_PCMH_sub2"/>
</dbReference>
<dbReference type="SUPFAM" id="SSF56176">
    <property type="entry name" value="FAD-binding/transporter-associated domain-like"/>
    <property type="match status" value="1"/>
</dbReference>
<feature type="binding site" evidence="21">
    <location>
        <position position="148"/>
    </location>
    <ligand>
        <name>[2Fe-2S] cluster</name>
        <dbReference type="ChEBI" id="CHEBI:190135"/>
        <label>2</label>
    </ligand>
</feature>
<evidence type="ECO:0000256" key="5">
    <source>
        <dbReference type="ARBA" id="ARBA00013123"/>
    </source>
</evidence>
<feature type="binding site" evidence="21">
    <location>
        <position position="777"/>
    </location>
    <ligand>
        <name>Mo-molybdopterin</name>
        <dbReference type="ChEBI" id="CHEBI:71302"/>
    </ligand>
    <ligandPart>
        <name>Mo</name>
        <dbReference type="ChEBI" id="CHEBI:28685"/>
    </ligandPart>
</feature>
<keyword evidence="13 21" id="KW-0411">Iron-sulfur</keyword>
<dbReference type="FunFam" id="3.30.365.10:FF:000004">
    <property type="entry name" value="Xanthine dehydrogenase oxidase"/>
    <property type="match status" value="1"/>
</dbReference>
<evidence type="ECO:0000256" key="9">
    <source>
        <dbReference type="ARBA" id="ARBA00022723"/>
    </source>
</evidence>
<protein>
    <recommendedName>
        <fullName evidence="5">xanthine dehydrogenase</fullName>
        <ecNumber evidence="5">1.17.1.4</ecNumber>
    </recommendedName>
</protein>
<evidence type="ECO:0000256" key="12">
    <source>
        <dbReference type="ARBA" id="ARBA00023004"/>
    </source>
</evidence>
<comment type="catalytic activity">
    <reaction evidence="17">
        <text>xanthine + NAD(+) + H2O = urate + NADH + H(+)</text>
        <dbReference type="Rhea" id="RHEA:16669"/>
        <dbReference type="ChEBI" id="CHEBI:15377"/>
        <dbReference type="ChEBI" id="CHEBI:15378"/>
        <dbReference type="ChEBI" id="CHEBI:17712"/>
        <dbReference type="ChEBI" id="CHEBI:17775"/>
        <dbReference type="ChEBI" id="CHEBI:57540"/>
        <dbReference type="ChEBI" id="CHEBI:57945"/>
        <dbReference type="EC" id="1.17.1.4"/>
    </reaction>
</comment>
<dbReference type="InterPro" id="IPR006058">
    <property type="entry name" value="2Fe2S_fd_BS"/>
</dbReference>
<keyword evidence="8 21" id="KW-0001">2Fe-2S</keyword>
<dbReference type="FunFam" id="3.90.1170.50:FF:000001">
    <property type="entry name" value="Aldehyde oxidase 1"/>
    <property type="match status" value="1"/>
</dbReference>
<feature type="active site" description="Proton acceptor" evidence="19">
    <location>
        <position position="1271"/>
    </location>
</feature>
<dbReference type="GO" id="GO:0051537">
    <property type="term" value="F:2 iron, 2 sulfur cluster binding"/>
    <property type="evidence" value="ECO:0007669"/>
    <property type="project" value="UniProtKB-KW"/>
</dbReference>
<feature type="binding site" evidence="21">
    <location>
        <position position="922"/>
    </location>
    <ligand>
        <name>Mo-molybdopterin</name>
        <dbReference type="ChEBI" id="CHEBI:71302"/>
    </ligand>
    <ligandPart>
        <name>Mo</name>
        <dbReference type="ChEBI" id="CHEBI:28685"/>
    </ligandPart>
</feature>
<comment type="subunit">
    <text evidence="4">Homodimer.</text>
</comment>
<sequence length="1366" mass="151672">MTTSVLEFYVNGKKVVEENVNPEWTLLYYLRNKLRLCGTKLGCGEGGCGACTVMVSRYDRPQNKVIHLAVNSCLAPVCSMHGLAVTTIEGIGSTKTKLHPVQERIAKAHGSQCGFCTPGIVMSMYTLLRNMQKPSMHDIELAFQGNLCRCTGYRPILEGYRSFVEDWEALRNGSIPNEVNGFETNGGECGLGKDCCKYRKDDDEVLFDKSEFTPYDPSQEPIFPPGLKLNSRLDEESLHFRGKGVEWYRPTDLESLLRLKQKHPNAKIIVGNTEVGVEVKFKHFQYPILIQPSQVQELNEIKYLQDGIQFGAAVTLQDIDSELRKEIQNQGEVKTKVFKAIIEMLNWFAGKQIRNVAALGGNIMTGSPISDLNPILMAADVILNVASFTGGYRQIKMNQNFFTGYRRNIIKPDNILLSIRIPYTAGNEYFYAYKQARRREDDIAIVNAAFSVVLTPGTNVVEKFSCAFGGMAPTTVMGLRAAEKLPGMEWDSELLETGYACLVEDLPLSPEAPGGMIQYRRSLTLSFFLRLFLQISQDLNIEVNSRNLSGLSGIQTRELKSSQYFQVKGVDQRLNDPVGRPLVHVSAYKQASGEAIYCDDIPRFENEVYMAFVLSTKAHARITGIDASEALGLEGVRGFFCAKDIDPSSNDIGPIIHDEEVFVSDKVTAQGQIIGAIVADDQLVAQKGARKVKVTYEELQPVLITIEDAIKHKSYHLGGEPKIIEIGNVDEVFKGASHIIEGETRTGGQEHFYFETQAVIVVPKIEDDEIEIYCSTQHPTEISSLVSHVLQLPQNKVITKVKRMGGGFGGKESKAVTTAVPAAVVAHKLGRPVRLMLDRDEDITLTGGRHPFYMKYKVAFDDDGRIIAYDSELYCNAGYSLDLSAAVMDRAMFHINNSYYIPNLRVKGYVCKTNIHSNTAFRGFGGPQGMFCCEAMVRDVAEYLNKDAAEISYINLYREGQRTHYSNIVENCSLQQCWNECIRCSDYENRKRKIEEYNAKNRYKKRGISVVPTMFGISFSIPFLNQAGALVNIYTDGSVLISHAGTEMGQGLHTKMIQIASRVFEIDPSKIHISETATDKVPNTSPTAASASSDLNGMAVMIACETIKKRLQPIIEKNPKGKWEDWTKMAWMERISLSSTGYYATPNINYNPDTNTGSPFSYFTYGTAVSEVEIDCLTGDHQVLRTDIVMDLGESLNPAIDIGQIEGGFMQGYGLFMLEEMVYSPKGDIFTKGPGTYKIPGFGDIPAEFNVSILKGASNPRAIYSSKAVGEPPLFLSSSAFFAAREAIKAARKDAGYSKVAFKLDAPCTAAKIRMACQDEITNKFGNPDPSSFTPWSDIDFINAEVDLFQFGNPDPSSFTPWNVIP</sequence>
<comment type="cofactor">
    <cofactor evidence="21">
        <name>[2Fe-2S] cluster</name>
        <dbReference type="ChEBI" id="CHEBI:190135"/>
    </cofactor>
    <text evidence="21">Binds 2 [2Fe-2S] clusters.</text>
</comment>
<dbReference type="FunFam" id="3.10.20.30:FF:000015">
    <property type="entry name" value="Aldehyde oxidase 1"/>
    <property type="match status" value="1"/>
</dbReference>
<comment type="caution">
    <text evidence="24">The sequence shown here is derived from an EMBL/GenBank/DDBJ whole genome shotgun (WGS) entry which is preliminary data.</text>
</comment>
<name>A0AAW1N2B6_POPJA</name>
<dbReference type="EC" id="1.17.1.4" evidence="5"/>
<evidence type="ECO:0000256" key="7">
    <source>
        <dbReference type="ARBA" id="ARBA00022630"/>
    </source>
</evidence>
<feature type="domain" description="2Fe-2S ferredoxin-type" evidence="22">
    <location>
        <begin position="4"/>
        <end position="91"/>
    </location>
</feature>
<evidence type="ECO:0000256" key="1">
    <source>
        <dbReference type="ARBA" id="ARBA00001974"/>
    </source>
</evidence>
<dbReference type="EMBL" id="JASPKY010000014">
    <property type="protein sequence ID" value="KAK9753420.1"/>
    <property type="molecule type" value="Genomic_DNA"/>
</dbReference>
<keyword evidence="25" id="KW-1185">Reference proteome</keyword>
<evidence type="ECO:0000259" key="22">
    <source>
        <dbReference type="PROSITE" id="PS51085"/>
    </source>
</evidence>
<dbReference type="InterPro" id="IPR036884">
    <property type="entry name" value="2Fe-2S-bd_dom_sf"/>
</dbReference>
<evidence type="ECO:0000256" key="8">
    <source>
        <dbReference type="ARBA" id="ARBA00022714"/>
    </source>
</evidence>
<dbReference type="FunFam" id="3.30.465.10:FF:000004">
    <property type="entry name" value="Xanthine dehydrogenase/oxidase"/>
    <property type="match status" value="1"/>
</dbReference>
<feature type="binding site" evidence="20">
    <location>
        <begin position="268"/>
        <end position="275"/>
    </location>
    <ligand>
        <name>FAD</name>
        <dbReference type="ChEBI" id="CHEBI:57692"/>
    </ligand>
</feature>
<feature type="binding site" evidence="20">
    <location>
        <position position="416"/>
    </location>
    <ligand>
        <name>FAD</name>
        <dbReference type="ChEBI" id="CHEBI:57692"/>
    </ligand>
</feature>
<comment type="cofactor">
    <cofactor evidence="21">
        <name>Mo-molybdopterin</name>
        <dbReference type="ChEBI" id="CHEBI:71302"/>
    </cofactor>
    <text evidence="21">Binds 1 Mo-molybdopterin (Mo-MPT) cofactor per subunit.</text>
</comment>
<dbReference type="GO" id="GO:0004854">
    <property type="term" value="F:xanthine dehydrogenase activity"/>
    <property type="evidence" value="ECO:0007669"/>
    <property type="project" value="UniProtKB-EC"/>
</dbReference>
<dbReference type="PROSITE" id="PS51387">
    <property type="entry name" value="FAD_PCMH"/>
    <property type="match status" value="1"/>
</dbReference>
<comment type="catalytic activity">
    <reaction evidence="18">
        <text>hypoxanthine + NAD(+) + H2O = xanthine + NADH + H(+)</text>
        <dbReference type="Rhea" id="RHEA:24670"/>
        <dbReference type="ChEBI" id="CHEBI:15377"/>
        <dbReference type="ChEBI" id="CHEBI:15378"/>
        <dbReference type="ChEBI" id="CHEBI:17368"/>
        <dbReference type="ChEBI" id="CHEBI:17712"/>
        <dbReference type="ChEBI" id="CHEBI:57540"/>
        <dbReference type="ChEBI" id="CHEBI:57945"/>
        <dbReference type="EC" id="1.17.1.4"/>
    </reaction>
</comment>
<dbReference type="SUPFAM" id="SSF56003">
    <property type="entry name" value="Molybdenum cofactor-binding domain"/>
    <property type="match status" value="1"/>
</dbReference>
<comment type="cofactor">
    <cofactor evidence="1 20">
        <name>FAD</name>
        <dbReference type="ChEBI" id="CHEBI:57692"/>
    </cofactor>
</comment>
<dbReference type="Gene3D" id="3.30.365.10">
    <property type="entry name" value="Aldehyde oxidase/xanthine dehydrogenase, molybdopterin binding domain"/>
    <property type="match status" value="4"/>
</dbReference>
<dbReference type="GO" id="GO:0071949">
    <property type="term" value="F:FAD binding"/>
    <property type="evidence" value="ECO:0007669"/>
    <property type="project" value="InterPro"/>
</dbReference>
<dbReference type="InterPro" id="IPR005107">
    <property type="entry name" value="CO_DH_flav_C"/>
</dbReference>
<dbReference type="FunFam" id="3.30.365.10:FF:000001">
    <property type="entry name" value="Xanthine dehydrogenase oxidase"/>
    <property type="match status" value="1"/>
</dbReference>
<evidence type="ECO:0000256" key="20">
    <source>
        <dbReference type="PIRSR" id="PIRSR000127-2"/>
    </source>
</evidence>
<dbReference type="InterPro" id="IPR016166">
    <property type="entry name" value="FAD-bd_PCMH"/>
</dbReference>
<dbReference type="Gene3D" id="1.10.150.120">
    <property type="entry name" value="[2Fe-2S]-binding domain"/>
    <property type="match status" value="1"/>
</dbReference>
<dbReference type="InterPro" id="IPR001041">
    <property type="entry name" value="2Fe-2S_ferredoxin-type"/>
</dbReference>
<feature type="binding site" evidence="21">
    <location>
        <position position="48"/>
    </location>
    <ligand>
        <name>[2Fe-2S] cluster</name>
        <dbReference type="ChEBI" id="CHEBI:190135"/>
        <label>1</label>
    </ligand>
</feature>
<dbReference type="InterPro" id="IPR008274">
    <property type="entry name" value="AldOxase/xan_DH_MoCoBD1"/>
</dbReference>
<organism evidence="24 25">
    <name type="scientific">Popillia japonica</name>
    <name type="common">Japanese beetle</name>
    <dbReference type="NCBI Taxonomy" id="7064"/>
    <lineage>
        <taxon>Eukaryota</taxon>
        <taxon>Metazoa</taxon>
        <taxon>Ecdysozoa</taxon>
        <taxon>Arthropoda</taxon>
        <taxon>Hexapoda</taxon>
        <taxon>Insecta</taxon>
        <taxon>Pterygota</taxon>
        <taxon>Neoptera</taxon>
        <taxon>Endopterygota</taxon>
        <taxon>Coleoptera</taxon>
        <taxon>Polyphaga</taxon>
        <taxon>Scarabaeiformia</taxon>
        <taxon>Scarabaeidae</taxon>
        <taxon>Rutelinae</taxon>
        <taxon>Popillia</taxon>
    </lineage>
</organism>
<comment type="subcellular location">
    <subcellularLocation>
        <location evidence="2">Peroxisome</location>
    </subcellularLocation>
</comment>
<evidence type="ECO:0000256" key="14">
    <source>
        <dbReference type="ARBA" id="ARBA00023027"/>
    </source>
</evidence>
<dbReference type="InterPro" id="IPR036856">
    <property type="entry name" value="Ald_Oxase/Xan_DH_a/b_sf"/>
</dbReference>
<evidence type="ECO:0000256" key="4">
    <source>
        <dbReference type="ARBA" id="ARBA00011738"/>
    </source>
</evidence>
<dbReference type="Gene3D" id="3.30.43.10">
    <property type="entry name" value="Uridine Diphospho-n-acetylenolpyruvylglucosamine Reductase, domain 2"/>
    <property type="match status" value="1"/>
</dbReference>
<dbReference type="Gene3D" id="3.30.390.50">
    <property type="entry name" value="CO dehydrogenase flavoprotein, C-terminal domain"/>
    <property type="match status" value="1"/>
</dbReference>
<proteinExistence type="inferred from homology"/>
<dbReference type="NCBIfam" id="TIGR02963">
    <property type="entry name" value="xanthine_xdhA"/>
    <property type="match status" value="1"/>
</dbReference>
<keyword evidence="15" id="KW-0576">Peroxisome</keyword>
<evidence type="ECO:0000256" key="13">
    <source>
        <dbReference type="ARBA" id="ARBA00023014"/>
    </source>
</evidence>
<feature type="binding site" evidence="21">
    <location>
        <position position="113"/>
    </location>
    <ligand>
        <name>[2Fe-2S] cluster</name>
        <dbReference type="ChEBI" id="CHEBI:190135"/>
        <label>2</label>
    </ligand>
</feature>
<dbReference type="SMART" id="SM01092">
    <property type="entry name" value="CO_deh_flav_C"/>
    <property type="match status" value="1"/>
</dbReference>
<keyword evidence="11" id="KW-0560">Oxidoreductase</keyword>
<keyword evidence="6 21" id="KW-0500">Molybdenum</keyword>
<keyword evidence="10 20" id="KW-0274">FAD</keyword>
<dbReference type="Pfam" id="PF02738">
    <property type="entry name" value="MoCoBD_1"/>
    <property type="match status" value="1"/>
</dbReference>
<dbReference type="Gene3D" id="3.10.20.30">
    <property type="match status" value="1"/>
</dbReference>
<dbReference type="Pfam" id="PF01315">
    <property type="entry name" value="Ald_Xan_dh_C"/>
    <property type="match status" value="1"/>
</dbReference>
<evidence type="ECO:0000256" key="17">
    <source>
        <dbReference type="ARBA" id="ARBA00049017"/>
    </source>
</evidence>
<feature type="binding site" evidence="21">
    <location>
        <position position="150"/>
    </location>
    <ligand>
        <name>[2Fe-2S] cluster</name>
        <dbReference type="ChEBI" id="CHEBI:190135"/>
        <label>2</label>
    </ligand>
</feature>
<dbReference type="InterPro" id="IPR016167">
    <property type="entry name" value="FAD-bd_PCMH_sub1"/>
</dbReference>
<evidence type="ECO:0000256" key="11">
    <source>
        <dbReference type="ARBA" id="ARBA00023002"/>
    </source>
</evidence>
<accession>A0AAW1N2B6</accession>
<dbReference type="PANTHER" id="PTHR45444:SF3">
    <property type="entry name" value="XANTHINE DEHYDROGENASE"/>
    <property type="match status" value="1"/>
</dbReference>
<dbReference type="Gene3D" id="3.30.465.10">
    <property type="match status" value="1"/>
</dbReference>
<evidence type="ECO:0000313" key="24">
    <source>
        <dbReference type="EMBL" id="KAK9753420.1"/>
    </source>
</evidence>
<evidence type="ECO:0000259" key="23">
    <source>
        <dbReference type="PROSITE" id="PS51387"/>
    </source>
</evidence>
<dbReference type="FunFam" id="3.30.43.10:FF:000001">
    <property type="entry name" value="Xanthine dehydrogenase/oxidase"/>
    <property type="match status" value="1"/>
</dbReference>
<dbReference type="Pfam" id="PF01799">
    <property type="entry name" value="Fer2_2"/>
    <property type="match status" value="1"/>
</dbReference>
<dbReference type="InterPro" id="IPR036683">
    <property type="entry name" value="CO_DH_flav_C_dom_sf"/>
</dbReference>
<feature type="binding site" evidence="20">
    <location>
        <position position="434"/>
    </location>
    <ligand>
        <name>FAD</name>
        <dbReference type="ChEBI" id="CHEBI:57692"/>
    </ligand>
</feature>